<dbReference type="KEGG" id="kpin:30173039"/>
<sequence length="304" mass="33753">MPSSKEDYDHVDAAYVTVTVTAAEAEHDAGNSKNRFNIEMASMTSGQGESQTSCFLRKQLGLECQYTLSSLTAEDRGKQHLIIPSEGSWDNSHYQAIYVDSKFADTVKGALEDGQPRTASFKFFGCYDDETSKLELPIPPQGEANVIFEYSAKYRKPDHEIEYKIGSFDEKQSDVSPASNFLQKVFKNTSFTITSEIMSNEPTGGIAIVLNAVGIQSRQSKTVNPADYNYTINGSSAKPLLEESVRLYEAHKQGSLDDIQEKQDTITNTEAEMFNRATAVISFRARTFGQPNSLSHNPSEWSET</sequence>
<protein>
    <submittedName>
        <fullName evidence="1">Uncharacterized protein</fullName>
    </submittedName>
</protein>
<gene>
    <name evidence="1" type="ORF">I206_04670</name>
    <name evidence="2" type="ORF">I206_105850</name>
</gene>
<name>A0A1B9I0B6_9TREE</name>
<organism evidence="1">
    <name type="scientific">Kwoniella pini CBS 10737</name>
    <dbReference type="NCBI Taxonomy" id="1296096"/>
    <lineage>
        <taxon>Eukaryota</taxon>
        <taxon>Fungi</taxon>
        <taxon>Dikarya</taxon>
        <taxon>Basidiomycota</taxon>
        <taxon>Agaricomycotina</taxon>
        <taxon>Tremellomycetes</taxon>
        <taxon>Tremellales</taxon>
        <taxon>Cryptococcaceae</taxon>
        <taxon>Kwoniella</taxon>
    </lineage>
</organism>
<reference evidence="1" key="1">
    <citation type="submission" date="2013-07" db="EMBL/GenBank/DDBJ databases">
        <title>The Genome Sequence of Cryptococcus pinus CBS10737.</title>
        <authorList>
            <consortium name="The Broad Institute Genome Sequencing Platform"/>
            <person name="Cuomo C."/>
            <person name="Litvintseva A."/>
            <person name="Chen Y."/>
            <person name="Heitman J."/>
            <person name="Sun S."/>
            <person name="Springer D."/>
            <person name="Dromer F."/>
            <person name="Young S.K."/>
            <person name="Zeng Q."/>
            <person name="Gargeya S."/>
            <person name="Fitzgerald M."/>
            <person name="Abouelleil A."/>
            <person name="Alvarado L."/>
            <person name="Berlin A.M."/>
            <person name="Chapman S.B."/>
            <person name="Dewar J."/>
            <person name="Goldberg J."/>
            <person name="Griggs A."/>
            <person name="Gujja S."/>
            <person name="Hansen M."/>
            <person name="Howarth C."/>
            <person name="Imamovic A."/>
            <person name="Larimer J."/>
            <person name="McCowan C."/>
            <person name="Murphy C."/>
            <person name="Pearson M."/>
            <person name="Priest M."/>
            <person name="Roberts A."/>
            <person name="Saif S."/>
            <person name="Shea T."/>
            <person name="Sykes S."/>
            <person name="Wortman J."/>
            <person name="Nusbaum C."/>
            <person name="Birren B."/>
        </authorList>
    </citation>
    <scope>NUCLEOTIDE SEQUENCE [LARGE SCALE GENOMIC DNA]</scope>
    <source>
        <strain evidence="1">CBS 10737</strain>
    </source>
</reference>
<evidence type="ECO:0000313" key="1">
    <source>
        <dbReference type="EMBL" id="OCF48983.1"/>
    </source>
</evidence>
<dbReference type="RefSeq" id="XP_019010202.1">
    <property type="nucleotide sequence ID" value="XM_019156400.1"/>
</dbReference>
<evidence type="ECO:0000313" key="3">
    <source>
        <dbReference type="Proteomes" id="UP000094020"/>
    </source>
</evidence>
<evidence type="ECO:0000313" key="2">
    <source>
        <dbReference type="EMBL" id="WWC71891.1"/>
    </source>
</evidence>
<dbReference type="GeneID" id="30173039"/>
<dbReference type="EMBL" id="KI894012">
    <property type="protein sequence ID" value="OCF48983.1"/>
    <property type="molecule type" value="Genomic_DNA"/>
</dbReference>
<dbReference type="Proteomes" id="UP000094020">
    <property type="component" value="Chromosome 8"/>
</dbReference>
<dbReference type="AlphaFoldDB" id="A0A1B9I0B6"/>
<reference evidence="2" key="4">
    <citation type="submission" date="2024-02" db="EMBL/GenBank/DDBJ databases">
        <title>Comparative genomics of Cryptococcus and Kwoniella reveals pathogenesis evolution and contrasting modes of karyotype evolution via chromosome fusion or intercentromeric recombination.</title>
        <authorList>
            <person name="Coelho M.A."/>
            <person name="David-Palma M."/>
            <person name="Shea T."/>
            <person name="Bowers K."/>
            <person name="McGinley-Smith S."/>
            <person name="Mohammad A.W."/>
            <person name="Gnirke A."/>
            <person name="Yurkov A.M."/>
            <person name="Nowrousian M."/>
            <person name="Sun S."/>
            <person name="Cuomo C.A."/>
            <person name="Heitman J."/>
        </authorList>
    </citation>
    <scope>NUCLEOTIDE SEQUENCE</scope>
    <source>
        <strain evidence="2">CBS 10737</strain>
    </source>
</reference>
<reference evidence="2" key="2">
    <citation type="submission" date="2013-07" db="EMBL/GenBank/DDBJ databases">
        <authorList>
            <consortium name="The Broad Institute Genome Sequencing Platform"/>
            <person name="Cuomo C."/>
            <person name="Litvintseva A."/>
            <person name="Chen Y."/>
            <person name="Heitman J."/>
            <person name="Sun S."/>
            <person name="Springer D."/>
            <person name="Dromer F."/>
            <person name="Young S.K."/>
            <person name="Zeng Q."/>
            <person name="Gargeya S."/>
            <person name="Fitzgerald M."/>
            <person name="Abouelleil A."/>
            <person name="Alvarado L."/>
            <person name="Berlin A.M."/>
            <person name="Chapman S.B."/>
            <person name="Dewar J."/>
            <person name="Goldberg J."/>
            <person name="Griggs A."/>
            <person name="Gujja S."/>
            <person name="Hansen M."/>
            <person name="Howarth C."/>
            <person name="Imamovic A."/>
            <person name="Larimer J."/>
            <person name="McCowan C."/>
            <person name="Murphy C."/>
            <person name="Pearson M."/>
            <person name="Priest M."/>
            <person name="Roberts A."/>
            <person name="Saif S."/>
            <person name="Shea T."/>
            <person name="Sykes S."/>
            <person name="Wortman J."/>
            <person name="Nusbaum C."/>
            <person name="Birren B."/>
        </authorList>
    </citation>
    <scope>NUCLEOTIDE SEQUENCE</scope>
    <source>
        <strain evidence="2">CBS 10737</strain>
    </source>
</reference>
<accession>A0A1B9I0B6</accession>
<keyword evidence="3" id="KW-1185">Reference proteome</keyword>
<reference evidence="1" key="3">
    <citation type="submission" date="2016-07" db="EMBL/GenBank/DDBJ databases">
        <title>Evolution of pathogenesis and genome organization in the Tremellales.</title>
        <authorList>
            <person name="Cuomo C."/>
            <person name="Litvintseva A."/>
            <person name="Heitman J."/>
            <person name="Chen Y."/>
            <person name="Sun S."/>
            <person name="Springer D."/>
            <person name="Dromer F."/>
            <person name="Young S."/>
            <person name="Zeng Q."/>
            <person name="Chapman S."/>
            <person name="Gujja S."/>
            <person name="Saif S."/>
            <person name="Birren B."/>
        </authorList>
    </citation>
    <scope>NUCLEOTIDE SEQUENCE</scope>
    <source>
        <strain evidence="1">CBS 10737</strain>
    </source>
</reference>
<dbReference type="EMBL" id="CP144526">
    <property type="protein sequence ID" value="WWC71891.1"/>
    <property type="molecule type" value="Genomic_DNA"/>
</dbReference>
<proteinExistence type="predicted"/>